<dbReference type="Proteomes" id="UP000286806">
    <property type="component" value="Unassembled WGS sequence"/>
</dbReference>
<dbReference type="EMBL" id="BGOW01000014">
    <property type="protein sequence ID" value="GBL45847.1"/>
    <property type="molecule type" value="Genomic_DNA"/>
</dbReference>
<dbReference type="RefSeq" id="WP_124704640.1">
    <property type="nucleotide sequence ID" value="NZ_BGOW01000014.1"/>
</dbReference>
<comment type="caution">
    <text evidence="2">The sequence shown here is derived from an EMBL/GenBank/DDBJ whole genome shotgun (WGS) entry which is preliminary data.</text>
</comment>
<reference evidence="2 3" key="1">
    <citation type="journal article" date="2019" name="Front. Microbiol.">
        <title>Genomes of Neutrophilic Sulfur-Oxidizing Chemolithoautotrophs Representing 9 Proteobacterial Species From 8 Genera.</title>
        <authorList>
            <person name="Watanabe T."/>
            <person name="Kojima H."/>
            <person name="Umezawa K."/>
            <person name="Hori C."/>
            <person name="Takasuka T.E."/>
            <person name="Kato Y."/>
            <person name="Fukui M."/>
        </authorList>
    </citation>
    <scope>NUCLEOTIDE SEQUENCE [LARGE SCALE GENOMIC DNA]</scope>
    <source>
        <strain evidence="2 3">TTN</strain>
    </source>
</reference>
<protein>
    <submittedName>
        <fullName evidence="2">Conserved domain protein</fullName>
    </submittedName>
</protein>
<dbReference type="Pfam" id="PF09836">
    <property type="entry name" value="DUF2063"/>
    <property type="match status" value="1"/>
</dbReference>
<organism evidence="2 3">
    <name type="scientific">Sulfuriferula multivorans</name>
    <dbReference type="NCBI Taxonomy" id="1559896"/>
    <lineage>
        <taxon>Bacteria</taxon>
        <taxon>Pseudomonadati</taxon>
        <taxon>Pseudomonadota</taxon>
        <taxon>Betaproteobacteria</taxon>
        <taxon>Nitrosomonadales</taxon>
        <taxon>Sulfuricellaceae</taxon>
        <taxon>Sulfuriferula</taxon>
    </lineage>
</organism>
<evidence type="ECO:0000313" key="2">
    <source>
        <dbReference type="EMBL" id="GBL45847.1"/>
    </source>
</evidence>
<keyword evidence="3" id="KW-1185">Reference proteome</keyword>
<name>A0A401JE47_9PROT</name>
<evidence type="ECO:0000313" key="3">
    <source>
        <dbReference type="Proteomes" id="UP000286806"/>
    </source>
</evidence>
<dbReference type="InterPro" id="IPR018640">
    <property type="entry name" value="DUF2063"/>
</dbReference>
<gene>
    <name evidence="2" type="ORF">SFMTTN_1658</name>
</gene>
<sequence length="261" mass="29163">MSQLAALQRAFQTHILHANDAIQQAITGTPLAPATERLGIYSTAYRLRLLEALQTDYTALHAALGDEDFEQLCFAFIAAFPSTYPNLRWFGANMDAYLKATPPYLDIPVLAELASFEWAKGLTFDAADEDRLTIQDMAAIPGADWGRMTFQTHPSVQRLDFFSNAPLIWKAVAAAADPPQPSYTEEPLSWIIWRQNLSVYFRSLDKDEAWAIDSLLHGVNFAEICTGLCEWVDELHASQHAAGLLKGWLESGMIRSVHFKT</sequence>
<dbReference type="AlphaFoldDB" id="A0A401JE47"/>
<dbReference type="InterPro" id="IPR044922">
    <property type="entry name" value="DUF2063_N_sf"/>
</dbReference>
<accession>A0A401JE47</accession>
<proteinExistence type="predicted"/>
<dbReference type="OrthoDB" id="343356at2"/>
<feature type="domain" description="Putative DNA-binding" evidence="1">
    <location>
        <begin position="7"/>
        <end position="98"/>
    </location>
</feature>
<dbReference type="Gene3D" id="1.10.150.690">
    <property type="entry name" value="DUF2063"/>
    <property type="match status" value="1"/>
</dbReference>
<evidence type="ECO:0000259" key="1">
    <source>
        <dbReference type="Pfam" id="PF09836"/>
    </source>
</evidence>